<keyword evidence="2" id="KW-1185">Reference proteome</keyword>
<dbReference type="EMBL" id="SIRS01000005">
    <property type="protein sequence ID" value="TBN14351.1"/>
    <property type="molecule type" value="Genomic_DNA"/>
</dbReference>
<accession>A0A4Q9FKK6</accession>
<dbReference type="RefSeq" id="WP_130937474.1">
    <property type="nucleotide sequence ID" value="NZ_BMEE01000002.1"/>
</dbReference>
<comment type="caution">
    <text evidence="1">The sequence shown here is derived from an EMBL/GenBank/DDBJ whole genome shotgun (WGS) entry which is preliminary data.</text>
</comment>
<dbReference type="AlphaFoldDB" id="A0A4Q9FKK6"/>
<protein>
    <submittedName>
        <fullName evidence="1">Uncharacterized protein</fullName>
    </submittedName>
</protein>
<gene>
    <name evidence="1" type="ORF">EYD46_12300</name>
</gene>
<evidence type="ECO:0000313" key="2">
    <source>
        <dbReference type="Proteomes" id="UP000292372"/>
    </source>
</evidence>
<dbReference type="Proteomes" id="UP000292372">
    <property type="component" value="Unassembled WGS sequence"/>
</dbReference>
<dbReference type="OrthoDB" id="1452724at2"/>
<sequence length="88" mass="10598">MKSLENIYVLSGTLEAINLYMDSLETLKSHNTRDFMVYSFDKNNILNEVEKEMEEMQTWETSVLINEKTYNDLYANLCQKLREWYNKK</sequence>
<reference evidence="1 2" key="1">
    <citation type="journal article" date="2015" name="Int. J. Syst. Evol. Microbiol.">
        <title>Hyunsoonleella pacifica sp. nov., isolated from seawater of South Pacific Gyre.</title>
        <authorList>
            <person name="Gao X."/>
            <person name="Zhang Z."/>
            <person name="Dai X."/>
            <person name="Zhang X.H."/>
        </authorList>
    </citation>
    <scope>NUCLEOTIDE SEQUENCE [LARGE SCALE GENOMIC DNA]</scope>
    <source>
        <strain evidence="1 2">SW033</strain>
    </source>
</reference>
<name>A0A4Q9FKK6_9FLAO</name>
<organism evidence="1 2">
    <name type="scientific">Hyunsoonleella pacifica</name>
    <dbReference type="NCBI Taxonomy" id="1080224"/>
    <lineage>
        <taxon>Bacteria</taxon>
        <taxon>Pseudomonadati</taxon>
        <taxon>Bacteroidota</taxon>
        <taxon>Flavobacteriia</taxon>
        <taxon>Flavobacteriales</taxon>
        <taxon>Flavobacteriaceae</taxon>
    </lineage>
</organism>
<evidence type="ECO:0000313" key="1">
    <source>
        <dbReference type="EMBL" id="TBN14351.1"/>
    </source>
</evidence>
<proteinExistence type="predicted"/>